<proteinExistence type="predicted"/>
<organism evidence="3 4">
    <name type="scientific">Tectimicrobiota bacterium</name>
    <dbReference type="NCBI Taxonomy" id="2528274"/>
    <lineage>
        <taxon>Bacteria</taxon>
        <taxon>Pseudomonadati</taxon>
        <taxon>Nitrospinota/Tectimicrobiota group</taxon>
        <taxon>Candidatus Tectimicrobiota</taxon>
    </lineage>
</organism>
<keyword evidence="3" id="KW-0689">Ribosomal protein</keyword>
<dbReference type="Pfam" id="PF00583">
    <property type="entry name" value="Acetyltransf_1"/>
    <property type="match status" value="1"/>
</dbReference>
<feature type="region of interest" description="Disordered" evidence="1">
    <location>
        <begin position="1"/>
        <end position="29"/>
    </location>
</feature>
<dbReference type="PANTHER" id="PTHR43617:SF20">
    <property type="entry name" value="N-ALPHA-ACETYLTRANSFERASE RIMI"/>
    <property type="match status" value="1"/>
</dbReference>
<feature type="compositionally biased region" description="Gly residues" evidence="1">
    <location>
        <begin position="1"/>
        <end position="14"/>
    </location>
</feature>
<dbReference type="InterPro" id="IPR000182">
    <property type="entry name" value="GNAT_dom"/>
</dbReference>
<dbReference type="InterPro" id="IPR006464">
    <property type="entry name" value="AcTrfase_RimI/Ard1"/>
</dbReference>
<dbReference type="AlphaFoldDB" id="A0A932ZT70"/>
<gene>
    <name evidence="3" type="primary">rimI</name>
    <name evidence="3" type="ORF">HY618_01935</name>
</gene>
<dbReference type="InterPro" id="IPR016181">
    <property type="entry name" value="Acyl_CoA_acyltransferase"/>
</dbReference>
<feature type="domain" description="N-acetyltransferase" evidence="2">
    <location>
        <begin position="25"/>
        <end position="177"/>
    </location>
</feature>
<dbReference type="SUPFAM" id="SSF55729">
    <property type="entry name" value="Acyl-CoA N-acyltransferases (Nat)"/>
    <property type="match status" value="1"/>
</dbReference>
<sequence length="177" mass="19520">MTGAAGTEGSGGPEGSPAKEAPPGLRLRPMRREDIPAVAAIERLSFSLPWSEAAFRRELEEVSHSHLLIVEGPPLQEGGGGAVLGYACWWEVTEECHITDFAVAPAARRRGIGEFLLQGLLEEARKRGMVRATLEVRIGNEAAIGLYEKWGFKSIAMRRRYYPDNDEDALVMWKESL</sequence>
<dbReference type="EMBL" id="JACQRX010000083">
    <property type="protein sequence ID" value="MBI4251193.1"/>
    <property type="molecule type" value="Genomic_DNA"/>
</dbReference>
<name>A0A932ZT70_UNCTE</name>
<evidence type="ECO:0000256" key="1">
    <source>
        <dbReference type="SAM" id="MobiDB-lite"/>
    </source>
</evidence>
<accession>A0A932ZT70</accession>
<dbReference type="InterPro" id="IPR050276">
    <property type="entry name" value="MshD_Acetyltransferase"/>
</dbReference>
<keyword evidence="3" id="KW-0687">Ribonucleoprotein</keyword>
<reference evidence="3" key="1">
    <citation type="submission" date="2020-07" db="EMBL/GenBank/DDBJ databases">
        <title>Huge and variable diversity of episymbiotic CPR bacteria and DPANN archaea in groundwater ecosystems.</title>
        <authorList>
            <person name="He C.Y."/>
            <person name="Keren R."/>
            <person name="Whittaker M."/>
            <person name="Farag I.F."/>
            <person name="Doudna J."/>
            <person name="Cate J.H.D."/>
            <person name="Banfield J.F."/>
        </authorList>
    </citation>
    <scope>NUCLEOTIDE SEQUENCE</scope>
    <source>
        <strain evidence="3">NC_groundwater_1370_Ag_S-0.2um_69_93</strain>
    </source>
</reference>
<dbReference type="GO" id="GO:0005840">
    <property type="term" value="C:ribosome"/>
    <property type="evidence" value="ECO:0007669"/>
    <property type="project" value="UniProtKB-KW"/>
</dbReference>
<evidence type="ECO:0000313" key="3">
    <source>
        <dbReference type="EMBL" id="MBI4251193.1"/>
    </source>
</evidence>
<evidence type="ECO:0000313" key="4">
    <source>
        <dbReference type="Proteomes" id="UP000752292"/>
    </source>
</evidence>
<evidence type="ECO:0000259" key="2">
    <source>
        <dbReference type="PROSITE" id="PS51186"/>
    </source>
</evidence>
<dbReference type="NCBIfam" id="TIGR01575">
    <property type="entry name" value="rimI"/>
    <property type="match status" value="1"/>
</dbReference>
<dbReference type="PANTHER" id="PTHR43617">
    <property type="entry name" value="L-AMINO ACID N-ACETYLTRANSFERASE"/>
    <property type="match status" value="1"/>
</dbReference>
<dbReference type="Gene3D" id="3.40.630.30">
    <property type="match status" value="1"/>
</dbReference>
<dbReference type="Proteomes" id="UP000752292">
    <property type="component" value="Unassembled WGS sequence"/>
</dbReference>
<dbReference type="PROSITE" id="PS51186">
    <property type="entry name" value="GNAT"/>
    <property type="match status" value="1"/>
</dbReference>
<protein>
    <submittedName>
        <fullName evidence="3">Ribosomal protein S18-alanine N-acetyltransferase</fullName>
    </submittedName>
</protein>
<dbReference type="GO" id="GO:0008999">
    <property type="term" value="F:protein-N-terminal-alanine acetyltransferase activity"/>
    <property type="evidence" value="ECO:0007669"/>
    <property type="project" value="TreeGrafter"/>
</dbReference>
<comment type="caution">
    <text evidence="3">The sequence shown here is derived from an EMBL/GenBank/DDBJ whole genome shotgun (WGS) entry which is preliminary data.</text>
</comment>
<dbReference type="CDD" id="cd04301">
    <property type="entry name" value="NAT_SF"/>
    <property type="match status" value="1"/>
</dbReference>